<sequence length="71" mass="7758">MGVIVNAAPSLLLHPQESSNNSTYLEVGIDSWVCNLIDAPYTRLYTKACACLCVCLCLCVCASKWTCKGLW</sequence>
<name>A0A058ZVS8_EUCGR</name>
<evidence type="ECO:0000313" key="1">
    <source>
        <dbReference type="EMBL" id="KCW45887.1"/>
    </source>
</evidence>
<dbReference type="InParanoid" id="A0A058ZVS8"/>
<proteinExistence type="predicted"/>
<organism evidence="1">
    <name type="scientific">Eucalyptus grandis</name>
    <name type="common">Flooded gum</name>
    <dbReference type="NCBI Taxonomy" id="71139"/>
    <lineage>
        <taxon>Eukaryota</taxon>
        <taxon>Viridiplantae</taxon>
        <taxon>Streptophyta</taxon>
        <taxon>Embryophyta</taxon>
        <taxon>Tracheophyta</taxon>
        <taxon>Spermatophyta</taxon>
        <taxon>Magnoliopsida</taxon>
        <taxon>eudicotyledons</taxon>
        <taxon>Gunneridae</taxon>
        <taxon>Pentapetalae</taxon>
        <taxon>rosids</taxon>
        <taxon>malvids</taxon>
        <taxon>Myrtales</taxon>
        <taxon>Myrtaceae</taxon>
        <taxon>Myrtoideae</taxon>
        <taxon>Eucalypteae</taxon>
        <taxon>Eucalyptus</taxon>
    </lineage>
</organism>
<reference evidence="1" key="1">
    <citation type="submission" date="2013-07" db="EMBL/GenBank/DDBJ databases">
        <title>The genome of Eucalyptus grandis.</title>
        <authorList>
            <person name="Schmutz J."/>
            <person name="Hayes R."/>
            <person name="Myburg A."/>
            <person name="Tuskan G."/>
            <person name="Grattapaglia D."/>
            <person name="Rokhsar D.S."/>
        </authorList>
    </citation>
    <scope>NUCLEOTIDE SEQUENCE</scope>
    <source>
        <tissue evidence="1">Leaf extractions</tissue>
    </source>
</reference>
<dbReference type="AlphaFoldDB" id="A0A058ZVS8"/>
<dbReference type="EMBL" id="KK198769">
    <property type="protein sequence ID" value="KCW45887.1"/>
    <property type="molecule type" value="Genomic_DNA"/>
</dbReference>
<protein>
    <submittedName>
        <fullName evidence="1">Uncharacterized protein</fullName>
    </submittedName>
</protein>
<gene>
    <name evidence="1" type="ORF">EUGRSUZ_L00255</name>
</gene>
<accession>A0A058ZVS8</accession>
<dbReference type="Gramene" id="KCW45887">
    <property type="protein sequence ID" value="KCW45887"/>
    <property type="gene ID" value="EUGRSUZ_L00255"/>
</dbReference>